<evidence type="ECO:0000313" key="2">
    <source>
        <dbReference type="EMBL" id="CAA9320619.1"/>
    </source>
</evidence>
<dbReference type="EMBL" id="CADCUC010000187">
    <property type="protein sequence ID" value="CAA9320619.1"/>
    <property type="molecule type" value="Genomic_DNA"/>
</dbReference>
<gene>
    <name evidence="2" type="ORF">AVDCRST_MAG90-983</name>
</gene>
<evidence type="ECO:0000256" key="1">
    <source>
        <dbReference type="SAM" id="MobiDB-lite"/>
    </source>
</evidence>
<organism evidence="2">
    <name type="scientific">uncultured Microvirga sp</name>
    <dbReference type="NCBI Taxonomy" id="412392"/>
    <lineage>
        <taxon>Bacteria</taxon>
        <taxon>Pseudomonadati</taxon>
        <taxon>Pseudomonadota</taxon>
        <taxon>Alphaproteobacteria</taxon>
        <taxon>Hyphomicrobiales</taxon>
        <taxon>Methylobacteriaceae</taxon>
        <taxon>Microvirga</taxon>
        <taxon>environmental samples</taxon>
    </lineage>
</organism>
<reference evidence="2" key="1">
    <citation type="submission" date="2020-02" db="EMBL/GenBank/DDBJ databases">
        <authorList>
            <person name="Meier V. D."/>
        </authorList>
    </citation>
    <scope>NUCLEOTIDE SEQUENCE</scope>
    <source>
        <strain evidence="2">AVDCRST_MAG90</strain>
    </source>
</reference>
<feature type="region of interest" description="Disordered" evidence="1">
    <location>
        <begin position="1"/>
        <end position="58"/>
    </location>
</feature>
<dbReference type="AlphaFoldDB" id="A0A6J4L3W6"/>
<proteinExistence type="predicted"/>
<feature type="non-terminal residue" evidence="2">
    <location>
        <position position="1"/>
    </location>
</feature>
<sequence length="58" mass="5905">TASPGAPSLPGGGARPAGPGEARPRGVDATEGTPRDPLLNRTYDLNTAKTVPPMRPLQ</sequence>
<protein>
    <submittedName>
        <fullName evidence="2">Uncharacterized protein</fullName>
    </submittedName>
</protein>
<accession>A0A6J4L3W6</accession>
<name>A0A6J4L3W6_9HYPH</name>